<keyword evidence="6" id="KW-1185">Reference proteome</keyword>
<dbReference type="RefSeq" id="WP_344426381.1">
    <property type="nucleotide sequence ID" value="NZ_BAAANN010000028.1"/>
</dbReference>
<dbReference type="GO" id="GO:0016829">
    <property type="term" value="F:lyase activity"/>
    <property type="evidence" value="ECO:0007669"/>
    <property type="project" value="UniProtKB-KW"/>
</dbReference>
<comment type="cofactor">
    <cofactor evidence="1">
        <name>Mg(2+)</name>
        <dbReference type="ChEBI" id="CHEBI:18420"/>
    </cofactor>
</comment>
<dbReference type="PANTHER" id="PTHR32308:SF10">
    <property type="entry name" value="CITRATE LYASE SUBUNIT BETA"/>
    <property type="match status" value="1"/>
</dbReference>
<evidence type="ECO:0000313" key="5">
    <source>
        <dbReference type="EMBL" id="GAA1976575.1"/>
    </source>
</evidence>
<proteinExistence type="predicted"/>
<organism evidence="5 6">
    <name type="scientific">Amycolatopsis minnesotensis</name>
    <dbReference type="NCBI Taxonomy" id="337894"/>
    <lineage>
        <taxon>Bacteria</taxon>
        <taxon>Bacillati</taxon>
        <taxon>Actinomycetota</taxon>
        <taxon>Actinomycetes</taxon>
        <taxon>Pseudonocardiales</taxon>
        <taxon>Pseudonocardiaceae</taxon>
        <taxon>Amycolatopsis</taxon>
    </lineage>
</organism>
<dbReference type="InterPro" id="IPR015813">
    <property type="entry name" value="Pyrv/PenolPyrv_kinase-like_dom"/>
</dbReference>
<dbReference type="InterPro" id="IPR040442">
    <property type="entry name" value="Pyrv_kinase-like_dom_sf"/>
</dbReference>
<evidence type="ECO:0000256" key="1">
    <source>
        <dbReference type="ARBA" id="ARBA00001946"/>
    </source>
</evidence>
<evidence type="ECO:0000256" key="2">
    <source>
        <dbReference type="ARBA" id="ARBA00022723"/>
    </source>
</evidence>
<dbReference type="Proteomes" id="UP001501116">
    <property type="component" value="Unassembled WGS sequence"/>
</dbReference>
<dbReference type="Gene3D" id="3.20.20.60">
    <property type="entry name" value="Phosphoenolpyruvate-binding domains"/>
    <property type="match status" value="1"/>
</dbReference>
<keyword evidence="5" id="KW-0456">Lyase</keyword>
<protein>
    <submittedName>
        <fullName evidence="5">Aldolase/citrate lyase family protein</fullName>
    </submittedName>
</protein>
<dbReference type="EMBL" id="BAAANN010000028">
    <property type="protein sequence ID" value="GAA1976575.1"/>
    <property type="molecule type" value="Genomic_DNA"/>
</dbReference>
<accession>A0ABN2RX74</accession>
<dbReference type="PANTHER" id="PTHR32308">
    <property type="entry name" value="LYASE BETA SUBUNIT, PUTATIVE (AFU_ORTHOLOGUE AFUA_4G13030)-RELATED"/>
    <property type="match status" value="1"/>
</dbReference>
<evidence type="ECO:0000313" key="6">
    <source>
        <dbReference type="Proteomes" id="UP001501116"/>
    </source>
</evidence>
<gene>
    <name evidence="5" type="ORF">GCM10009754_60300</name>
</gene>
<dbReference type="InterPro" id="IPR054255">
    <property type="entry name" value="DUF6986"/>
</dbReference>
<feature type="region of interest" description="Disordered" evidence="4">
    <location>
        <begin position="398"/>
        <end position="417"/>
    </location>
</feature>
<keyword evidence="3" id="KW-0460">Magnesium</keyword>
<evidence type="ECO:0000256" key="4">
    <source>
        <dbReference type="SAM" id="MobiDB-lite"/>
    </source>
</evidence>
<evidence type="ECO:0000256" key="3">
    <source>
        <dbReference type="ARBA" id="ARBA00022842"/>
    </source>
</evidence>
<dbReference type="SUPFAM" id="SSF51621">
    <property type="entry name" value="Phosphoenolpyruvate/pyruvate domain"/>
    <property type="match status" value="1"/>
</dbReference>
<feature type="compositionally biased region" description="Basic and acidic residues" evidence="4">
    <location>
        <begin position="399"/>
        <end position="417"/>
    </location>
</feature>
<name>A0ABN2RX74_9PSEU</name>
<sequence>MGGGGRLSGEFYDAIDASLRDADARVEANYPGGPAVRQPVHTVYVPASRYHEGLAGEWGALASAALEEHARDLAEFAGVFGPQATVEVYDRVREKLRREPIEDLRIDFEDGFGKPGDDVEDEAAVSAGAALARSVAAGTAPPFAGIRFKSFERATRRRGIRTLDLFLGALLGVGSLPPGFVVTLPKVTAVEQVAAAVEVFEKLEGAYGLPARSLRFEVQIETPQSIVDVDGTVAVARIVQAAAGRCSGLHYGTYDYSAGLGISAAYQSVEHPAADFAKALMQVSAAGTGVLLSDGSTNKLPVGDRDTVLAAWREHARLVRRSLERGFYQGWDLHPHQLPSRYTATYVFFREGFPAAAARLRDYVEKTAGGVLDEPATAQALAAYLSRGLDCGALTESEVAERTTADRPGLDRHIRRA</sequence>
<dbReference type="Pfam" id="PF22484">
    <property type="entry name" value="DUF6986"/>
    <property type="match status" value="1"/>
</dbReference>
<keyword evidence="2" id="KW-0479">Metal-binding</keyword>
<comment type="caution">
    <text evidence="5">The sequence shown here is derived from an EMBL/GenBank/DDBJ whole genome shotgun (WGS) entry which is preliminary data.</text>
</comment>
<reference evidence="5 6" key="1">
    <citation type="journal article" date="2019" name="Int. J. Syst. Evol. Microbiol.">
        <title>The Global Catalogue of Microorganisms (GCM) 10K type strain sequencing project: providing services to taxonomists for standard genome sequencing and annotation.</title>
        <authorList>
            <consortium name="The Broad Institute Genomics Platform"/>
            <consortium name="The Broad Institute Genome Sequencing Center for Infectious Disease"/>
            <person name="Wu L."/>
            <person name="Ma J."/>
        </authorList>
    </citation>
    <scope>NUCLEOTIDE SEQUENCE [LARGE SCALE GENOMIC DNA]</scope>
    <source>
        <strain evidence="5 6">JCM 14545</strain>
    </source>
</reference>